<name>A0A1G2AYB2_9BACT</name>
<protein>
    <submittedName>
        <fullName evidence="1">Uncharacterized protein</fullName>
    </submittedName>
</protein>
<sequence length="307" mass="35126">MLFEKLSQTAKEDKTMARSKKSKKISFQSQKNITPTLAVRQTKISEPVSEQGTQWRYVTIGMTIAAFFILMPHLFCDSAPQEPLLLTEETCRNPLTYSALLESLEDINVPQSPGSVTKAEADLLFYALARQFQKLVAAMPDRTTCLKMAADMRDGKLVVDFFRRENDDTFVVLGQRDGKPLIAVNPVALAHLRGDEDKILQFIIAIQKFYGYTTFWKKNDEVVDRLLRTQMLTSQEDCDLFLQVRLNELKGLCEILRVVPYRSHIRNLYGDICNGTTHQQEIFVLYMDKKLYAQADCKILLDRDAPP</sequence>
<evidence type="ECO:0000313" key="1">
    <source>
        <dbReference type="EMBL" id="OGY81429.1"/>
    </source>
</evidence>
<accession>A0A1G2AYB2</accession>
<comment type="caution">
    <text evidence="1">The sequence shown here is derived from an EMBL/GenBank/DDBJ whole genome shotgun (WGS) entry which is preliminary data.</text>
</comment>
<dbReference type="EMBL" id="MHKD01000044">
    <property type="protein sequence ID" value="OGY81429.1"/>
    <property type="molecule type" value="Genomic_DNA"/>
</dbReference>
<dbReference type="STRING" id="1798542.A3F54_02180"/>
<proteinExistence type="predicted"/>
<dbReference type="Proteomes" id="UP000176952">
    <property type="component" value="Unassembled WGS sequence"/>
</dbReference>
<evidence type="ECO:0000313" key="2">
    <source>
        <dbReference type="Proteomes" id="UP000176952"/>
    </source>
</evidence>
<reference evidence="1 2" key="1">
    <citation type="journal article" date="2016" name="Nat. Commun.">
        <title>Thousands of microbial genomes shed light on interconnected biogeochemical processes in an aquifer system.</title>
        <authorList>
            <person name="Anantharaman K."/>
            <person name="Brown C.T."/>
            <person name="Hug L.A."/>
            <person name="Sharon I."/>
            <person name="Castelle C.J."/>
            <person name="Probst A.J."/>
            <person name="Thomas B.C."/>
            <person name="Singh A."/>
            <person name="Wilkins M.J."/>
            <person name="Karaoz U."/>
            <person name="Brodie E.L."/>
            <person name="Williams K.H."/>
            <person name="Hubbard S.S."/>
            <person name="Banfield J.F."/>
        </authorList>
    </citation>
    <scope>NUCLEOTIDE SEQUENCE [LARGE SCALE GENOMIC DNA]</scope>
</reference>
<organism evidence="1 2">
    <name type="scientific">Candidatus Kerfeldbacteria bacterium RIFCSPHIGHO2_12_FULL_48_17</name>
    <dbReference type="NCBI Taxonomy" id="1798542"/>
    <lineage>
        <taxon>Bacteria</taxon>
        <taxon>Candidatus Kerfeldiibacteriota</taxon>
    </lineage>
</organism>
<gene>
    <name evidence="1" type="ORF">A3F54_02180</name>
</gene>
<dbReference type="AlphaFoldDB" id="A0A1G2AYB2"/>